<dbReference type="EMBL" id="GBRH01262745">
    <property type="protein sequence ID" value="JAD35150.1"/>
    <property type="molecule type" value="Transcribed_RNA"/>
</dbReference>
<protein>
    <submittedName>
        <fullName evidence="1">Uncharacterized protein</fullName>
    </submittedName>
</protein>
<sequence>MDIRFSTRISTNSSL</sequence>
<name>A0A0A8ZEK9_ARUDO</name>
<accession>A0A0A8ZEK9</accession>
<evidence type="ECO:0000313" key="1">
    <source>
        <dbReference type="EMBL" id="JAD35150.1"/>
    </source>
</evidence>
<proteinExistence type="predicted"/>
<organism evidence="1">
    <name type="scientific">Arundo donax</name>
    <name type="common">Giant reed</name>
    <name type="synonym">Donax arundinaceus</name>
    <dbReference type="NCBI Taxonomy" id="35708"/>
    <lineage>
        <taxon>Eukaryota</taxon>
        <taxon>Viridiplantae</taxon>
        <taxon>Streptophyta</taxon>
        <taxon>Embryophyta</taxon>
        <taxon>Tracheophyta</taxon>
        <taxon>Spermatophyta</taxon>
        <taxon>Magnoliopsida</taxon>
        <taxon>Liliopsida</taxon>
        <taxon>Poales</taxon>
        <taxon>Poaceae</taxon>
        <taxon>PACMAD clade</taxon>
        <taxon>Arundinoideae</taxon>
        <taxon>Arundineae</taxon>
        <taxon>Arundo</taxon>
    </lineage>
</organism>
<reference evidence="1" key="2">
    <citation type="journal article" date="2015" name="Data Brief">
        <title>Shoot transcriptome of the giant reed, Arundo donax.</title>
        <authorList>
            <person name="Barrero R.A."/>
            <person name="Guerrero F.D."/>
            <person name="Moolhuijzen P."/>
            <person name="Goolsby J.A."/>
            <person name="Tidwell J."/>
            <person name="Bellgard S.E."/>
            <person name="Bellgard M.I."/>
        </authorList>
    </citation>
    <scope>NUCLEOTIDE SEQUENCE</scope>
    <source>
        <tissue evidence="1">Shoot tissue taken approximately 20 cm above the soil surface</tissue>
    </source>
</reference>
<reference evidence="1" key="1">
    <citation type="submission" date="2014-09" db="EMBL/GenBank/DDBJ databases">
        <authorList>
            <person name="Magalhaes I.L.F."/>
            <person name="Oliveira U."/>
            <person name="Santos F.R."/>
            <person name="Vidigal T.H.D.A."/>
            <person name="Brescovit A.D."/>
            <person name="Santos A.J."/>
        </authorList>
    </citation>
    <scope>NUCLEOTIDE SEQUENCE</scope>
    <source>
        <tissue evidence="1">Shoot tissue taken approximately 20 cm above the soil surface</tissue>
    </source>
</reference>